<name>A0A0L0UKD2_9BASI</name>
<organism evidence="1 2">
    <name type="scientific">Puccinia striiformis f. sp. tritici PST-78</name>
    <dbReference type="NCBI Taxonomy" id="1165861"/>
    <lineage>
        <taxon>Eukaryota</taxon>
        <taxon>Fungi</taxon>
        <taxon>Dikarya</taxon>
        <taxon>Basidiomycota</taxon>
        <taxon>Pucciniomycotina</taxon>
        <taxon>Pucciniomycetes</taxon>
        <taxon>Pucciniales</taxon>
        <taxon>Pucciniaceae</taxon>
        <taxon>Puccinia</taxon>
    </lineage>
</organism>
<accession>A0A0L0UKD2</accession>
<sequence length="124" mass="12729">MITTSAVFQQSGNSDFLRHSLRTLVSGKPMTPHAFLSTPAVIPSSPGALLGAILQTAALTSASVTSGLTLPTLSASKIGAALSLGIRLSNRHSAVSKAVTVKVPSSRSTAFGTLLLEDPFLAQR</sequence>
<evidence type="ECO:0000313" key="2">
    <source>
        <dbReference type="Proteomes" id="UP000054564"/>
    </source>
</evidence>
<dbReference type="EMBL" id="AJIL01004970">
    <property type="protein sequence ID" value="KNE87542.1"/>
    <property type="molecule type" value="Genomic_DNA"/>
</dbReference>
<proteinExistence type="predicted"/>
<dbReference type="Proteomes" id="UP000054564">
    <property type="component" value="Unassembled WGS sequence"/>
</dbReference>
<gene>
    <name evidence="1" type="ORF">PSTG_19073</name>
</gene>
<keyword evidence="2" id="KW-1185">Reference proteome</keyword>
<dbReference type="AlphaFoldDB" id="A0A0L0UKD2"/>
<reference evidence="2" key="1">
    <citation type="submission" date="2014-03" db="EMBL/GenBank/DDBJ databases">
        <title>The Genome Sequence of Puccinia striiformis f. sp. tritici PST-78.</title>
        <authorList>
            <consortium name="The Broad Institute Genome Sequencing Platform"/>
            <person name="Cuomo C."/>
            <person name="Hulbert S."/>
            <person name="Chen X."/>
            <person name="Walker B."/>
            <person name="Young S.K."/>
            <person name="Zeng Q."/>
            <person name="Gargeya S."/>
            <person name="Fitzgerald M."/>
            <person name="Haas B."/>
            <person name="Abouelleil A."/>
            <person name="Alvarado L."/>
            <person name="Arachchi H.M."/>
            <person name="Berlin A.M."/>
            <person name="Chapman S.B."/>
            <person name="Goldberg J."/>
            <person name="Griggs A."/>
            <person name="Gujja S."/>
            <person name="Hansen M."/>
            <person name="Howarth C."/>
            <person name="Imamovic A."/>
            <person name="Larimer J."/>
            <person name="McCowan C."/>
            <person name="Montmayeur A."/>
            <person name="Murphy C."/>
            <person name="Neiman D."/>
            <person name="Pearson M."/>
            <person name="Priest M."/>
            <person name="Roberts A."/>
            <person name="Saif S."/>
            <person name="Shea T."/>
            <person name="Sisk P."/>
            <person name="Sykes S."/>
            <person name="Wortman J."/>
            <person name="Nusbaum C."/>
            <person name="Birren B."/>
        </authorList>
    </citation>
    <scope>NUCLEOTIDE SEQUENCE [LARGE SCALE GENOMIC DNA]</scope>
    <source>
        <strain evidence="2">race PST-78</strain>
    </source>
</reference>
<comment type="caution">
    <text evidence="1">The sequence shown here is derived from an EMBL/GenBank/DDBJ whole genome shotgun (WGS) entry which is preliminary data.</text>
</comment>
<protein>
    <submittedName>
        <fullName evidence="1">Uncharacterized protein</fullName>
    </submittedName>
</protein>
<evidence type="ECO:0000313" key="1">
    <source>
        <dbReference type="EMBL" id="KNE87542.1"/>
    </source>
</evidence>